<evidence type="ECO:0000313" key="2">
    <source>
        <dbReference type="EMBL" id="KAF0919649.1"/>
    </source>
</evidence>
<keyword evidence="3" id="KW-1185">Reference proteome</keyword>
<gene>
    <name evidence="2" type="ORF">E2562_030902</name>
</gene>
<dbReference type="EMBL" id="SPHZ02000005">
    <property type="protein sequence ID" value="KAF0919649.1"/>
    <property type="molecule type" value="Genomic_DNA"/>
</dbReference>
<sequence length="119" mass="12515">MVVILTALLAALALALVLNVAVRYMLRRHRRARQRGAATTAEDPEKPPVAEVEPPPPPPLALVYSAAGTRGGPTGHETCDGAGGTPRLLVTSTHARHLRVPDGEVSYGGNQRPLWSVAG</sequence>
<dbReference type="AlphaFoldDB" id="A0A6G1E4E5"/>
<comment type="caution">
    <text evidence="2">The sequence shown here is derived from an EMBL/GenBank/DDBJ whole genome shotgun (WGS) entry which is preliminary data.</text>
</comment>
<proteinExistence type="predicted"/>
<accession>A0A6G1E4E5</accession>
<dbReference type="Proteomes" id="UP000479710">
    <property type="component" value="Unassembled WGS sequence"/>
</dbReference>
<feature type="region of interest" description="Disordered" evidence="1">
    <location>
        <begin position="31"/>
        <end position="87"/>
    </location>
</feature>
<name>A0A6G1E4E5_9ORYZ</name>
<evidence type="ECO:0000256" key="1">
    <source>
        <dbReference type="SAM" id="MobiDB-lite"/>
    </source>
</evidence>
<protein>
    <submittedName>
        <fullName evidence="2">Uncharacterized protein</fullName>
    </submittedName>
</protein>
<organism evidence="2 3">
    <name type="scientific">Oryza meyeriana var. granulata</name>
    <dbReference type="NCBI Taxonomy" id="110450"/>
    <lineage>
        <taxon>Eukaryota</taxon>
        <taxon>Viridiplantae</taxon>
        <taxon>Streptophyta</taxon>
        <taxon>Embryophyta</taxon>
        <taxon>Tracheophyta</taxon>
        <taxon>Spermatophyta</taxon>
        <taxon>Magnoliopsida</taxon>
        <taxon>Liliopsida</taxon>
        <taxon>Poales</taxon>
        <taxon>Poaceae</taxon>
        <taxon>BOP clade</taxon>
        <taxon>Oryzoideae</taxon>
        <taxon>Oryzeae</taxon>
        <taxon>Oryzinae</taxon>
        <taxon>Oryza</taxon>
        <taxon>Oryza meyeriana</taxon>
    </lineage>
</organism>
<reference evidence="2 3" key="1">
    <citation type="submission" date="2019-11" db="EMBL/GenBank/DDBJ databases">
        <title>Whole genome sequence of Oryza granulata.</title>
        <authorList>
            <person name="Li W."/>
        </authorList>
    </citation>
    <scope>NUCLEOTIDE SEQUENCE [LARGE SCALE GENOMIC DNA]</scope>
    <source>
        <strain evidence="3">cv. Menghai</strain>
        <tissue evidence="2">Leaf</tissue>
    </source>
</reference>
<evidence type="ECO:0000313" key="3">
    <source>
        <dbReference type="Proteomes" id="UP000479710"/>
    </source>
</evidence>